<gene>
    <name evidence="1" type="ORF">ID854_18335</name>
</gene>
<reference evidence="1" key="2">
    <citation type="journal article" date="2024" name="Toxins">
        <title>Genome Sequence Analysis of Native Xenorhabdus Strains Isolated from Entomopathogenic Nematodes in Argentina.</title>
        <authorList>
            <person name="Palma L."/>
            <person name="Frizzo L."/>
            <person name="Kaiser S."/>
            <person name="Berry C."/>
            <person name="Caballero P."/>
            <person name="Bode H.B."/>
            <person name="Del Valle E.E."/>
        </authorList>
    </citation>
    <scope>NUCLEOTIDE SEQUENCE</scope>
    <source>
        <strain evidence="1">M</strain>
    </source>
</reference>
<evidence type="ECO:0008006" key="2">
    <source>
        <dbReference type="Google" id="ProtNLM"/>
    </source>
</evidence>
<reference evidence="1" key="1">
    <citation type="submission" date="2020-09" db="EMBL/GenBank/DDBJ databases">
        <authorList>
            <person name="Palma L."/>
            <person name="Caballero P."/>
            <person name="Berry C."/>
            <person name="Del Valle E."/>
        </authorList>
    </citation>
    <scope>NUCLEOTIDE SEQUENCE</scope>
    <source>
        <strain evidence="1">M</strain>
    </source>
</reference>
<accession>A0AAW3YW18</accession>
<comment type="caution">
    <text evidence="1">The sequence shown here is derived from an EMBL/GenBank/DDBJ whole genome shotgun (WGS) entry which is preliminary data.</text>
</comment>
<dbReference type="RefSeq" id="WP_323869606.1">
    <property type="nucleotide sequence ID" value="NZ_JACXBF010000479.1"/>
</dbReference>
<dbReference type="AlphaFoldDB" id="A0AAW3YW18"/>
<evidence type="ECO:0000313" key="1">
    <source>
        <dbReference type="EMBL" id="MBD2802345.1"/>
    </source>
</evidence>
<organism evidence="1">
    <name type="scientific">Xenorhabdus szentirmaii</name>
    <dbReference type="NCBI Taxonomy" id="290112"/>
    <lineage>
        <taxon>Bacteria</taxon>
        <taxon>Pseudomonadati</taxon>
        <taxon>Pseudomonadota</taxon>
        <taxon>Gammaproteobacteria</taxon>
        <taxon>Enterobacterales</taxon>
        <taxon>Morganellaceae</taxon>
        <taxon>Xenorhabdus</taxon>
    </lineage>
</organism>
<protein>
    <recommendedName>
        <fullName evidence="2">DNA transfer protein</fullName>
    </recommendedName>
</protein>
<proteinExistence type="predicted"/>
<sequence length="761" mass="81735">MAKPWRDVVASPQYQSLNPQQKAAAQAQYFNEVVAPQAGDKVEAARQQFYSAYPLPQQPQQESNPFIEAGKGFLQAGINVANIIPSMGDAVMSAGAWAGNQLGLGDGTYTPASRLELPDNLKPQDTYAKIGAEVAPYLIPGINAEKTAAALGSVANAGKLERGATKLADMVAENTVGALAQNSSRENAGGLATDLGTGTVASGAARVIAPVLGKALGVVGEQTGLNKLFRGAEEGAGASGQAAQSVSQAPSPEETLRQMAAQKQPDLASSLQGLDVQVNPEVRAAADRLRLTEDLLPSHLSGNQQYQAVEQAIKSRAGSSLKVQEDSAILRLAENAGRLIDDVAAVPDALSLNQRVIGQFDNRIKALERRSDVLYQQVDNAMPPRTVVEANHTAAALERKADELGGWENLDTIEKNVFKAVNPGAEGILTYANLNKQRRLVGQALFKNRGPYKDADEGALRYLYRQLSEDQRAVLGDVGVGRDFEVAQRLVQMRKNMEDQMVSLRGKNLTGDIANKSSLAVASLAKGNTKQFTELMANLPTRQMRQEVAGASIRDMLSAGKRGADFNPAGFADWYQNLRTSGNLRVLGQYMPREFMTGLHDTYVVANAIRRAKSFEITTGRLGEFTKRFDAVTAPHELMAKYAGKVGTMAGTTLGPLGAVAGGALGEKLAARARMSGGAGSSEAAERLILSPEFQQATKGINTPPTREKGQYRKVFDEARLRTSQQWRTFYDSLPDVDKRTIARIGIIGWINQQEQSESNE</sequence>
<dbReference type="EMBL" id="JACXBF010000479">
    <property type="protein sequence ID" value="MBD2802345.1"/>
    <property type="molecule type" value="Genomic_DNA"/>
</dbReference>
<name>A0AAW3YW18_9GAMM</name>
<dbReference type="Proteomes" id="UP001193920">
    <property type="component" value="Unassembled WGS sequence"/>
</dbReference>